<evidence type="ECO:0000313" key="2">
    <source>
        <dbReference type="Proteomes" id="UP001057402"/>
    </source>
</evidence>
<dbReference type="Proteomes" id="UP001057402">
    <property type="component" value="Chromosome 11"/>
</dbReference>
<proteinExistence type="predicted"/>
<name>A0ACB9LQ86_9MYRT</name>
<organism evidence="1 2">
    <name type="scientific">Melastoma candidum</name>
    <dbReference type="NCBI Taxonomy" id="119954"/>
    <lineage>
        <taxon>Eukaryota</taxon>
        <taxon>Viridiplantae</taxon>
        <taxon>Streptophyta</taxon>
        <taxon>Embryophyta</taxon>
        <taxon>Tracheophyta</taxon>
        <taxon>Spermatophyta</taxon>
        <taxon>Magnoliopsida</taxon>
        <taxon>eudicotyledons</taxon>
        <taxon>Gunneridae</taxon>
        <taxon>Pentapetalae</taxon>
        <taxon>rosids</taxon>
        <taxon>malvids</taxon>
        <taxon>Myrtales</taxon>
        <taxon>Melastomataceae</taxon>
        <taxon>Melastomatoideae</taxon>
        <taxon>Melastomateae</taxon>
        <taxon>Melastoma</taxon>
    </lineage>
</organism>
<comment type="caution">
    <text evidence="1">The sequence shown here is derived from an EMBL/GenBank/DDBJ whole genome shotgun (WGS) entry which is preliminary data.</text>
</comment>
<accession>A0ACB9LQ86</accession>
<keyword evidence="2" id="KW-1185">Reference proteome</keyword>
<reference evidence="2" key="1">
    <citation type="journal article" date="2023" name="Front. Plant Sci.">
        <title>Chromosomal-level genome assembly of Melastoma candidum provides insights into trichome evolution.</title>
        <authorList>
            <person name="Zhong Y."/>
            <person name="Wu W."/>
            <person name="Sun C."/>
            <person name="Zou P."/>
            <person name="Liu Y."/>
            <person name="Dai S."/>
            <person name="Zhou R."/>
        </authorList>
    </citation>
    <scope>NUCLEOTIDE SEQUENCE [LARGE SCALE GENOMIC DNA]</scope>
</reference>
<dbReference type="EMBL" id="CM042890">
    <property type="protein sequence ID" value="KAI4312919.1"/>
    <property type="molecule type" value="Genomic_DNA"/>
</dbReference>
<protein>
    <submittedName>
        <fullName evidence="1">Uncharacterized protein</fullName>
    </submittedName>
</protein>
<sequence>MATSFVVSLQDLWDAWGIRGFMIFSLMMQLLLAIVSPLRKRTSNRWVILLIWSAYFLADWVAIFAFGLISNARCRNSTSIDQDLLPFWSAFLLIHLGGSDSITAYSLEDNTLWLRHLVGLVAQVLAFLNIFVKTLPSNDLRVPTILIAIAGAIKYGERTRALYLASVENLKESSVKSRGFGLDRNTTRTEGVAPQSNTGGSNSEEDTSEARIKTAFHYFQIFKSLVVDMMPEHSLWLESRDCFLNKDARATFEILKTELKFFYEVFYTKVLAANSAWGVLIRSLAFYNVLVALIMFCLIKKAGIHGVDVRITYSLLAGVIALDSVSEILLVESNWSEVDTTYIGCQVLGHGLVLSFIAGLAMGCILGCFAGLGCETFASREWSESTGGLSILGCAFEESRPRKGSKLSDYWRKINEKESNKGK</sequence>
<gene>
    <name evidence="1" type="ORF">MLD38_037707</name>
</gene>
<evidence type="ECO:0000313" key="1">
    <source>
        <dbReference type="EMBL" id="KAI4312919.1"/>
    </source>
</evidence>